<dbReference type="Pfam" id="PF05076">
    <property type="entry name" value="SUFU"/>
    <property type="match status" value="1"/>
</dbReference>
<comment type="caution">
    <text evidence="2">The sequence shown here is derived from an EMBL/GenBank/DDBJ whole genome shotgun (WGS) entry which is preliminary data.</text>
</comment>
<dbReference type="RefSeq" id="WP_188813118.1">
    <property type="nucleotide sequence ID" value="NZ_BMHT01000003.1"/>
</dbReference>
<reference evidence="3" key="1">
    <citation type="journal article" date="2019" name="Int. J. Syst. Evol. Microbiol.">
        <title>The Global Catalogue of Microorganisms (GCM) 10K type strain sequencing project: providing services to taxonomists for standard genome sequencing and annotation.</title>
        <authorList>
            <consortium name="The Broad Institute Genomics Platform"/>
            <consortium name="The Broad Institute Genome Sequencing Center for Infectious Disease"/>
            <person name="Wu L."/>
            <person name="Ma J."/>
        </authorList>
    </citation>
    <scope>NUCLEOTIDE SEQUENCE [LARGE SCALE GENOMIC DNA]</scope>
    <source>
        <strain evidence="3">CGMCC 1.15197</strain>
    </source>
</reference>
<dbReference type="EMBL" id="BMHT01000003">
    <property type="protein sequence ID" value="GGF06501.1"/>
    <property type="molecule type" value="Genomic_DNA"/>
</dbReference>
<proteinExistence type="predicted"/>
<feature type="domain" description="Suppressor of fused-like" evidence="1">
    <location>
        <begin position="50"/>
        <end position="183"/>
    </location>
</feature>
<evidence type="ECO:0000259" key="1">
    <source>
        <dbReference type="Pfam" id="PF05076"/>
    </source>
</evidence>
<sequence length="190" mass="22273">MQVLDSREYTANLHHHYENYFGSPGKRLILNEGPKEKLHSTFYVLLFKLANYYCYCTVGMSADRIDDNLIELIVYSPKADKLLVELMTVCASFHRNVAPLNLHHTVNIGRPWLKNSKCDHAFISLPYLNGPRLEIFNFESHEIHCYWLIPITERERDYKIKNGCEALEQLFEDKQLDYLDIKRNCLASES</sequence>
<evidence type="ECO:0000313" key="2">
    <source>
        <dbReference type="EMBL" id="GGF06501.1"/>
    </source>
</evidence>
<evidence type="ECO:0000313" key="3">
    <source>
        <dbReference type="Proteomes" id="UP000632273"/>
    </source>
</evidence>
<name>A0ABQ1U1X8_9BACT</name>
<dbReference type="Proteomes" id="UP000632273">
    <property type="component" value="Unassembled WGS sequence"/>
</dbReference>
<accession>A0ABQ1U1X8</accession>
<protein>
    <recommendedName>
        <fullName evidence="1">Suppressor of fused-like domain-containing protein</fullName>
    </recommendedName>
</protein>
<dbReference type="InterPro" id="IPR020941">
    <property type="entry name" value="SUFU-like_domain"/>
</dbReference>
<gene>
    <name evidence="2" type="ORF">GCM10011383_16970</name>
</gene>
<keyword evidence="3" id="KW-1185">Reference proteome</keyword>
<organism evidence="2 3">
    <name type="scientific">Hymenobacter cavernae</name>
    <dbReference type="NCBI Taxonomy" id="2044852"/>
    <lineage>
        <taxon>Bacteria</taxon>
        <taxon>Pseudomonadati</taxon>
        <taxon>Bacteroidota</taxon>
        <taxon>Cytophagia</taxon>
        <taxon>Cytophagales</taxon>
        <taxon>Hymenobacteraceae</taxon>
        <taxon>Hymenobacter</taxon>
    </lineage>
</organism>